<dbReference type="EMBL" id="AP014706">
    <property type="protein sequence ID" value="BAQ50117.1"/>
    <property type="molecule type" value="Genomic_DNA"/>
</dbReference>
<proteinExistence type="predicted"/>
<evidence type="ECO:0000256" key="1">
    <source>
        <dbReference type="ARBA" id="ARBA00022801"/>
    </source>
</evidence>
<gene>
    <name evidence="3" type="primary">argE</name>
    <name evidence="3" type="ORF">Maq22A_2p41810</name>
</gene>
<accession>A0A0C6FSS5</accession>
<dbReference type="PATRIC" id="fig|270351.10.peg.7272"/>
<organism evidence="3 4">
    <name type="scientific">Methylobacterium aquaticum</name>
    <dbReference type="NCBI Taxonomy" id="270351"/>
    <lineage>
        <taxon>Bacteria</taxon>
        <taxon>Pseudomonadati</taxon>
        <taxon>Pseudomonadota</taxon>
        <taxon>Alphaproteobacteria</taxon>
        <taxon>Hyphomicrobiales</taxon>
        <taxon>Methylobacteriaceae</taxon>
        <taxon>Methylobacterium</taxon>
    </lineage>
</organism>
<dbReference type="Proteomes" id="UP000061432">
    <property type="component" value="Plasmid pMaq22A_2p"/>
</dbReference>
<protein>
    <submittedName>
        <fullName evidence="3">Amidase, hydantoinase/carbamoylase family</fullName>
    </submittedName>
</protein>
<dbReference type="InterPro" id="IPR007484">
    <property type="entry name" value="Peptidase_M28"/>
</dbReference>
<dbReference type="SUPFAM" id="SSF53187">
    <property type="entry name" value="Zn-dependent exopeptidases"/>
    <property type="match status" value="1"/>
</dbReference>
<evidence type="ECO:0000313" key="4">
    <source>
        <dbReference type="Proteomes" id="UP000061432"/>
    </source>
</evidence>
<evidence type="ECO:0000259" key="2">
    <source>
        <dbReference type="Pfam" id="PF04389"/>
    </source>
</evidence>
<geneLocation type="plasmid" evidence="4">
    <name>pMaq22A_2p DNA</name>
</geneLocation>
<dbReference type="PANTHER" id="PTHR32494">
    <property type="entry name" value="ALLANTOATE DEIMINASE-RELATED"/>
    <property type="match status" value="1"/>
</dbReference>
<dbReference type="InterPro" id="IPR010158">
    <property type="entry name" value="Amidase_Cbmase"/>
</dbReference>
<feature type="domain" description="Peptidase M28" evidence="2">
    <location>
        <begin position="1"/>
        <end position="67"/>
    </location>
</feature>
<dbReference type="AlphaFoldDB" id="A0A0C6FSS5"/>
<keyword evidence="1" id="KW-0378">Hydrolase</keyword>
<dbReference type="PANTHER" id="PTHR32494:SF5">
    <property type="entry name" value="ALLANTOATE AMIDOHYDROLASE"/>
    <property type="match status" value="1"/>
</dbReference>
<reference evidence="4" key="2">
    <citation type="submission" date="2015-01" db="EMBL/GenBank/DDBJ databases">
        <title>Complete genome sequence of Methylobacterium aquaticum strain 22A.</title>
        <authorList>
            <person name="Tani A."/>
            <person name="Ogura Y."/>
            <person name="Hayashi T."/>
        </authorList>
    </citation>
    <scope>NUCLEOTIDE SEQUENCE [LARGE SCALE GENOMIC DNA]</scope>
    <source>
        <strain evidence="4">MA-22A</strain>
        <plasmid evidence="4">Plasmid pMaq22A_2p DNA</plasmid>
    </source>
</reference>
<keyword evidence="3" id="KW-0614">Plasmid</keyword>
<dbReference type="Pfam" id="PF04389">
    <property type="entry name" value="Peptidase_M28"/>
    <property type="match status" value="1"/>
</dbReference>
<dbReference type="Gene3D" id="3.40.630.10">
    <property type="entry name" value="Zn peptidases"/>
    <property type="match status" value="1"/>
</dbReference>
<name>A0A0C6FSS5_9HYPH</name>
<dbReference type="RefSeq" id="WP_167544002.1">
    <property type="nucleotide sequence ID" value="NZ_AP014706.1"/>
</dbReference>
<reference evidence="3 4" key="1">
    <citation type="journal article" date="2015" name="Genome Announc.">
        <title>Complete Genome Sequence of Methylobacterium aquaticum Strain 22A, Isolated from Racomitrium japonicum Moss.</title>
        <authorList>
            <person name="Tani A."/>
            <person name="Ogura Y."/>
            <person name="Hayashi T."/>
            <person name="Kimbara K."/>
        </authorList>
    </citation>
    <scope>NUCLEOTIDE SEQUENCE [LARGE SCALE GENOMIC DNA]</scope>
    <source>
        <strain evidence="3 4">MA-22A</strain>
        <plasmid evidence="4">Plasmid pMaq22A_2p DNA</plasmid>
    </source>
</reference>
<dbReference type="GO" id="GO:0016813">
    <property type="term" value="F:hydrolase activity, acting on carbon-nitrogen (but not peptide) bonds, in linear amidines"/>
    <property type="evidence" value="ECO:0007669"/>
    <property type="project" value="InterPro"/>
</dbReference>
<evidence type="ECO:0000313" key="3">
    <source>
        <dbReference type="EMBL" id="BAQ50117.1"/>
    </source>
</evidence>
<sequence>MAGSHIDSQPTGGRFDGAFEVMAAFEAVEAIRAAGLVPQRAIEIVAFTNEEGCRFSPGMTGSDLFTGARTLAEVATIRDAPGVGQCDALAAVLAAD</sequence>
<dbReference type="KEGG" id="maqu:Maq22A_2p41810"/>